<dbReference type="AlphaFoldDB" id="A0A1Q3AW56"/>
<keyword evidence="2" id="KW-1185">Reference proteome</keyword>
<dbReference type="OrthoDB" id="278212at2759"/>
<proteinExistence type="predicted"/>
<gene>
    <name evidence="1" type="ORF">CFOL_v3_03499</name>
</gene>
<organism evidence="1 2">
    <name type="scientific">Cephalotus follicularis</name>
    <name type="common">Albany pitcher plant</name>
    <dbReference type="NCBI Taxonomy" id="3775"/>
    <lineage>
        <taxon>Eukaryota</taxon>
        <taxon>Viridiplantae</taxon>
        <taxon>Streptophyta</taxon>
        <taxon>Embryophyta</taxon>
        <taxon>Tracheophyta</taxon>
        <taxon>Spermatophyta</taxon>
        <taxon>Magnoliopsida</taxon>
        <taxon>eudicotyledons</taxon>
        <taxon>Gunneridae</taxon>
        <taxon>Pentapetalae</taxon>
        <taxon>rosids</taxon>
        <taxon>fabids</taxon>
        <taxon>Oxalidales</taxon>
        <taxon>Cephalotaceae</taxon>
        <taxon>Cephalotus</taxon>
    </lineage>
</organism>
<dbReference type="PANTHER" id="PTHR10826">
    <property type="entry name" value="COMPLEMENT COMPONENT 1"/>
    <property type="match status" value="1"/>
</dbReference>
<protein>
    <submittedName>
        <fullName evidence="1">MAM33 domain-containing protein</fullName>
    </submittedName>
</protein>
<dbReference type="EMBL" id="BDDD01000132">
    <property type="protein sequence ID" value="GAV59968.1"/>
    <property type="molecule type" value="Genomic_DNA"/>
</dbReference>
<name>A0A1Q3AW56_CEPFO</name>
<evidence type="ECO:0000313" key="1">
    <source>
        <dbReference type="EMBL" id="GAV59968.1"/>
    </source>
</evidence>
<dbReference type="FunFam" id="3.10.280.10:FF:000003">
    <property type="entry name" value="Mitochondrial glycoprotein"/>
    <property type="match status" value="1"/>
</dbReference>
<accession>A0A1Q3AW56</accession>
<dbReference type="InterPro" id="IPR003428">
    <property type="entry name" value="MAM33"/>
</dbReference>
<dbReference type="Gene3D" id="3.10.280.10">
    <property type="entry name" value="Mitochondrial glycoprotein"/>
    <property type="match status" value="1"/>
</dbReference>
<reference evidence="2" key="1">
    <citation type="submission" date="2016-04" db="EMBL/GenBank/DDBJ databases">
        <title>Cephalotus genome sequencing.</title>
        <authorList>
            <person name="Fukushima K."/>
            <person name="Hasebe M."/>
            <person name="Fang X."/>
        </authorList>
    </citation>
    <scope>NUCLEOTIDE SEQUENCE [LARGE SCALE GENOMIC DNA]</scope>
    <source>
        <strain evidence="2">cv. St1</strain>
    </source>
</reference>
<dbReference type="GO" id="GO:0005759">
    <property type="term" value="C:mitochondrial matrix"/>
    <property type="evidence" value="ECO:0007669"/>
    <property type="project" value="InterPro"/>
</dbReference>
<dbReference type="PANTHER" id="PTHR10826:SF14">
    <property type="entry name" value="MITOCHONDRIAL GLYCOPROTEIN FAMILY PROTEIN"/>
    <property type="match status" value="1"/>
</dbReference>
<dbReference type="InParanoid" id="A0A1Q3AW56"/>
<dbReference type="SUPFAM" id="SSF54529">
    <property type="entry name" value="Mitochondrial glycoprotein MAM33-like"/>
    <property type="match status" value="1"/>
</dbReference>
<dbReference type="FunCoup" id="A0A1Q3AW56">
    <property type="interactions" value="607"/>
</dbReference>
<comment type="caution">
    <text evidence="1">The sequence shown here is derived from an EMBL/GenBank/DDBJ whole genome shotgun (WGS) entry which is preliminary data.</text>
</comment>
<evidence type="ECO:0000313" key="2">
    <source>
        <dbReference type="Proteomes" id="UP000187406"/>
    </source>
</evidence>
<dbReference type="STRING" id="3775.A0A1Q3AW56"/>
<sequence length="246" mass="28279">MARLIPTAQRRILSSSSSLIHRLPPQSHHCCPSIQSQNATSTPLFHCRPYSTHEFTKSPVQNYILRILRNEIEYQAEYAPPHQPETKFNSFTVQDRPGEQWMTMSGISGDNEDIKIEVTMFDGFVTVPRVGEDASGHDVCLHISVLVDIYKGDDGSNALEFVCSAWPNSLEIQKVYILSQDKKQARPYMGPNFRSMDGKLQKMLREFLEARGVNNELSRFLHEYMMNKDRIELVRWLGIVKSFVEK</sequence>
<dbReference type="Pfam" id="PF02330">
    <property type="entry name" value="MAM33"/>
    <property type="match status" value="1"/>
</dbReference>
<dbReference type="Proteomes" id="UP000187406">
    <property type="component" value="Unassembled WGS sequence"/>
</dbReference>
<dbReference type="InterPro" id="IPR036561">
    <property type="entry name" value="MAM33_sf"/>
</dbReference>